<proteinExistence type="predicted"/>
<protein>
    <submittedName>
        <fullName evidence="1">Uncharacterized protein</fullName>
    </submittedName>
</protein>
<organism evidence="1 3">
    <name type="scientific">Didymodactylos carnosus</name>
    <dbReference type="NCBI Taxonomy" id="1234261"/>
    <lineage>
        <taxon>Eukaryota</taxon>
        <taxon>Metazoa</taxon>
        <taxon>Spiralia</taxon>
        <taxon>Gnathifera</taxon>
        <taxon>Rotifera</taxon>
        <taxon>Eurotatoria</taxon>
        <taxon>Bdelloidea</taxon>
        <taxon>Philodinida</taxon>
        <taxon>Philodinidae</taxon>
        <taxon>Didymodactylos</taxon>
    </lineage>
</organism>
<accession>A0A8S2FG57</accession>
<dbReference type="EMBL" id="CAJNOK010030243">
    <property type="protein sequence ID" value="CAF1457655.1"/>
    <property type="molecule type" value="Genomic_DNA"/>
</dbReference>
<dbReference type="EMBL" id="CAJOBA010052106">
    <property type="protein sequence ID" value="CAF4251577.1"/>
    <property type="molecule type" value="Genomic_DNA"/>
</dbReference>
<comment type="caution">
    <text evidence="1">The sequence shown here is derived from an EMBL/GenBank/DDBJ whole genome shotgun (WGS) entry which is preliminary data.</text>
</comment>
<dbReference type="Proteomes" id="UP000677228">
    <property type="component" value="Unassembled WGS sequence"/>
</dbReference>
<name>A0A8S2FG57_9BILA</name>
<sequence length="133" mass="15574">MSESLKRRSLKYRSLKRRLTNLTAMFDVQPITSYQLRGHSSLVKTSYDNMISHDSTDNEEDDEYADDELLLNEMLLQFLKYKDKHNITDKAIRILNILESEYGICPTLLQLKKLSAMLNKNISIRKCDHGEFN</sequence>
<gene>
    <name evidence="1" type="ORF">OVA965_LOCUS35110</name>
    <name evidence="2" type="ORF">TMI583_LOCUS36070</name>
</gene>
<dbReference type="AlphaFoldDB" id="A0A8S2FG57"/>
<evidence type="ECO:0000313" key="3">
    <source>
        <dbReference type="Proteomes" id="UP000677228"/>
    </source>
</evidence>
<evidence type="ECO:0000313" key="2">
    <source>
        <dbReference type="EMBL" id="CAF4251577.1"/>
    </source>
</evidence>
<dbReference type="Proteomes" id="UP000682733">
    <property type="component" value="Unassembled WGS sequence"/>
</dbReference>
<reference evidence="1" key="1">
    <citation type="submission" date="2021-02" db="EMBL/GenBank/DDBJ databases">
        <authorList>
            <person name="Nowell W R."/>
        </authorList>
    </citation>
    <scope>NUCLEOTIDE SEQUENCE</scope>
</reference>
<evidence type="ECO:0000313" key="1">
    <source>
        <dbReference type="EMBL" id="CAF1457655.1"/>
    </source>
</evidence>